<dbReference type="VEuPathDB" id="FungiDB:sscle_08g067300"/>
<evidence type="ECO:0000313" key="1">
    <source>
        <dbReference type="EMBL" id="APA11960.1"/>
    </source>
</evidence>
<dbReference type="EMBL" id="CP017821">
    <property type="protein sequence ID" value="APA11960.1"/>
    <property type="molecule type" value="Genomic_DNA"/>
</dbReference>
<organism evidence="1 2">
    <name type="scientific">Sclerotinia sclerotiorum (strain ATCC 18683 / 1980 / Ss-1)</name>
    <name type="common">White mold</name>
    <name type="synonym">Whetzelinia sclerotiorum</name>
    <dbReference type="NCBI Taxonomy" id="665079"/>
    <lineage>
        <taxon>Eukaryota</taxon>
        <taxon>Fungi</taxon>
        <taxon>Dikarya</taxon>
        <taxon>Ascomycota</taxon>
        <taxon>Pezizomycotina</taxon>
        <taxon>Leotiomycetes</taxon>
        <taxon>Helotiales</taxon>
        <taxon>Sclerotiniaceae</taxon>
        <taxon>Sclerotinia</taxon>
    </lineage>
</organism>
<protein>
    <submittedName>
        <fullName evidence="1">Uncharacterized protein</fullName>
    </submittedName>
</protein>
<name>A0A1D9QAH6_SCLS1</name>
<reference evidence="2" key="1">
    <citation type="journal article" date="2017" name="Genome Biol. Evol.">
        <title>The complete genome sequence of the phytopathogenic fungus Sclerotinia sclerotiorum reveals insights into the genome architecture of broad host range pathogens.</title>
        <authorList>
            <person name="Derbyshire M."/>
            <person name="Denton-Giles M."/>
            <person name="Hegedus D."/>
            <person name="Seifbarghy S."/>
            <person name="Rollins J."/>
            <person name="van Kan J."/>
            <person name="Seidl M.F."/>
            <person name="Faino L."/>
            <person name="Mbengue M."/>
            <person name="Navaud O."/>
            <person name="Raffaele S."/>
            <person name="Hammond-Kosack K."/>
            <person name="Heard S."/>
            <person name="Oliver R."/>
        </authorList>
    </citation>
    <scope>NUCLEOTIDE SEQUENCE [LARGE SCALE GENOMIC DNA]</scope>
    <source>
        <strain evidence="2">ATCC 18683 / 1980 / Ss-1</strain>
    </source>
</reference>
<accession>A0A1D9QAH6</accession>
<dbReference type="AlphaFoldDB" id="A0A1D9QAH6"/>
<gene>
    <name evidence="1" type="ORF">sscle_08g067300</name>
</gene>
<proteinExistence type="predicted"/>
<evidence type="ECO:0000313" key="2">
    <source>
        <dbReference type="Proteomes" id="UP000177798"/>
    </source>
</evidence>
<sequence>MFAQNPEWANLSRPNGEALIQRVESTVQEADKQLAIVVNASGRLKTIGED</sequence>
<dbReference type="Proteomes" id="UP000177798">
    <property type="component" value="Chromosome 8"/>
</dbReference>